<keyword evidence="9 11" id="KW-1133">Transmembrane helix</keyword>
<dbReference type="InterPro" id="IPR003439">
    <property type="entry name" value="ABC_transporter-like_ATP-bd"/>
</dbReference>
<feature type="region of interest" description="Disordered" evidence="12">
    <location>
        <begin position="637"/>
        <end position="678"/>
    </location>
</feature>
<dbReference type="InterPro" id="IPR003593">
    <property type="entry name" value="AAA+_ATPase"/>
</dbReference>
<dbReference type="SMART" id="SM00382">
    <property type="entry name" value="AAA"/>
    <property type="match status" value="1"/>
</dbReference>
<evidence type="ECO:0000256" key="9">
    <source>
        <dbReference type="ARBA" id="ARBA00022989"/>
    </source>
</evidence>
<evidence type="ECO:0000259" key="14">
    <source>
        <dbReference type="PROSITE" id="PS50928"/>
    </source>
</evidence>
<evidence type="ECO:0000256" key="11">
    <source>
        <dbReference type="RuleBase" id="RU363032"/>
    </source>
</evidence>
<keyword evidence="16" id="KW-1185">Reference proteome</keyword>
<organism evidence="15 16">
    <name type="scientific">Streptomyces beihaiensis</name>
    <dbReference type="NCBI Taxonomy" id="2984495"/>
    <lineage>
        <taxon>Bacteria</taxon>
        <taxon>Bacillati</taxon>
        <taxon>Actinomycetota</taxon>
        <taxon>Actinomycetes</taxon>
        <taxon>Kitasatosporales</taxon>
        <taxon>Streptomycetaceae</taxon>
        <taxon>Streptomyces</taxon>
    </lineage>
</organism>
<dbReference type="InterPro" id="IPR035906">
    <property type="entry name" value="MetI-like_sf"/>
</dbReference>
<dbReference type="Gene3D" id="1.10.3720.10">
    <property type="entry name" value="MetI-like"/>
    <property type="match status" value="1"/>
</dbReference>
<reference evidence="15" key="1">
    <citation type="submission" date="2022-10" db="EMBL/GenBank/DDBJ databases">
        <title>Streptomyces beihaiensis sp. nov., a chitin degrading actinobacterium, isolated from shrimp pond soil.</title>
        <authorList>
            <person name="Xie J."/>
            <person name="Shen N."/>
        </authorList>
    </citation>
    <scope>NUCLEOTIDE SEQUENCE</scope>
    <source>
        <strain evidence="15">GXMU-J5</strain>
    </source>
</reference>
<dbReference type="NCBIfam" id="TIGR01727">
    <property type="entry name" value="oligo_HPY"/>
    <property type="match status" value="1"/>
</dbReference>
<keyword evidence="10 11" id="KW-0472">Membrane</keyword>
<dbReference type="Pfam" id="PF00005">
    <property type="entry name" value="ABC_tran"/>
    <property type="match status" value="1"/>
</dbReference>
<dbReference type="SUPFAM" id="SSF161098">
    <property type="entry name" value="MetI-like"/>
    <property type="match status" value="1"/>
</dbReference>
<keyword evidence="4 11" id="KW-0813">Transport</keyword>
<dbReference type="InterPro" id="IPR000515">
    <property type="entry name" value="MetI-like"/>
</dbReference>
<evidence type="ECO:0000259" key="13">
    <source>
        <dbReference type="PROSITE" id="PS50893"/>
    </source>
</evidence>
<dbReference type="EMBL" id="JAPHNL010000001">
    <property type="protein sequence ID" value="MCX3058184.1"/>
    <property type="molecule type" value="Genomic_DNA"/>
</dbReference>
<dbReference type="PROSITE" id="PS50893">
    <property type="entry name" value="ABC_TRANSPORTER_2"/>
    <property type="match status" value="1"/>
</dbReference>
<keyword evidence="5" id="KW-1003">Cell membrane</keyword>
<evidence type="ECO:0000313" key="16">
    <source>
        <dbReference type="Proteomes" id="UP001163064"/>
    </source>
</evidence>
<evidence type="ECO:0000256" key="12">
    <source>
        <dbReference type="SAM" id="MobiDB-lite"/>
    </source>
</evidence>
<evidence type="ECO:0000256" key="8">
    <source>
        <dbReference type="ARBA" id="ARBA00022840"/>
    </source>
</evidence>
<feature type="compositionally biased region" description="Basic residues" evidence="12">
    <location>
        <begin position="1"/>
        <end position="15"/>
    </location>
</feature>
<dbReference type="Pfam" id="PF08352">
    <property type="entry name" value="oligo_HPY"/>
    <property type="match status" value="1"/>
</dbReference>
<dbReference type="Pfam" id="PF00528">
    <property type="entry name" value="BPD_transp_1"/>
    <property type="match status" value="1"/>
</dbReference>
<dbReference type="SUPFAM" id="SSF52540">
    <property type="entry name" value="P-loop containing nucleoside triphosphate hydrolases"/>
    <property type="match status" value="1"/>
</dbReference>
<comment type="subcellular location">
    <subcellularLocation>
        <location evidence="11">Cell membrane</location>
        <topology evidence="11">Multi-pass membrane protein</topology>
    </subcellularLocation>
    <subcellularLocation>
        <location evidence="2">Cell membrane</location>
        <topology evidence="2">Peripheral membrane protein</topology>
    </subcellularLocation>
    <subcellularLocation>
        <location evidence="1">Membrane</location>
        <topology evidence="1">Multi-pass membrane protein</topology>
    </subcellularLocation>
</comment>
<feature type="region of interest" description="Disordered" evidence="12">
    <location>
        <begin position="1"/>
        <end position="22"/>
    </location>
</feature>
<sequence>MSPRRSPRSSPRKPHAATPRPRWSAVARTPLGACAGLLLLAVIALAVLAPVLWSGRASVVDTGALQQGPSGAHLLGTDNLGRDILYRVLVATRLSVSLAVAATLLGVSLGLVLGAAPAVLPRRAGRLVTSAVNVTVAFPGLLLALFFAVIFGVGAKGAVLAIGLATAPAFARLTHTLSASVAGRDHVAAARTLGVGRLRLLTRHILPNIAEPLAVNATIGAGASLLAFAGLSFLGLGVQAPDYDWGRLLGEGLDRIDLTPAAALAPCAAVVVTGLAFNLFGEAAAAALGIRTLRHRTTSPRPAPQAPSKGSDRKRESRPVLLVEDLQVALPGPSGWSTPVRRVSFTLWPGEAVGVVGESGAGKSLTAMAVSRLVELPAHVTAHRLEFDGTSLLGPGPRELRALLGTSMAMVFQDPMSSFNPVMSVGRQLAEVAEHHRRLSRRSAFEQAVDQLRAVRVPAPERRARQYPHEFSGGMRQRAMIGMGLMGDPKVIIADEPTTALDVTVQRQVLRLLDTVRTERATAVLLISHDITAVARTCDRVLVMYAGRIVEDLPAAGLLTEARHPYTRALLSAVPDLDTDRNRPLAVIPGRPPQPHRLPPGCAFAPRCPRSDDLCRRKDPRPVTYATGQRVACWHPVEGEPAPKAPPGQGAAEHGGPGPRLERAANGDVEESTGGPTV</sequence>
<dbReference type="PROSITE" id="PS00211">
    <property type="entry name" value="ABC_TRANSPORTER_1"/>
    <property type="match status" value="1"/>
</dbReference>
<dbReference type="CDD" id="cd03257">
    <property type="entry name" value="ABC_NikE_OppD_transporters"/>
    <property type="match status" value="1"/>
</dbReference>
<keyword evidence="6 11" id="KW-0812">Transmembrane</keyword>
<feature type="domain" description="ABC transporter" evidence="13">
    <location>
        <begin position="321"/>
        <end position="571"/>
    </location>
</feature>
<feature type="region of interest" description="Disordered" evidence="12">
    <location>
        <begin position="295"/>
        <end position="317"/>
    </location>
</feature>
<comment type="similarity">
    <text evidence="3">Belongs to the ABC transporter superfamily.</text>
</comment>
<dbReference type="InterPro" id="IPR050388">
    <property type="entry name" value="ABC_Ni/Peptide_Import"/>
</dbReference>
<name>A0ABT3TMB2_9ACTN</name>
<dbReference type="PROSITE" id="PS50928">
    <property type="entry name" value="ABC_TM1"/>
    <property type="match status" value="1"/>
</dbReference>
<dbReference type="InterPro" id="IPR017871">
    <property type="entry name" value="ABC_transporter-like_CS"/>
</dbReference>
<feature type="domain" description="ABC transmembrane type-1" evidence="14">
    <location>
        <begin position="92"/>
        <end position="281"/>
    </location>
</feature>
<dbReference type="RefSeq" id="WP_266594995.1">
    <property type="nucleotide sequence ID" value="NZ_JAPHNL010000001.1"/>
</dbReference>
<dbReference type="InterPro" id="IPR013563">
    <property type="entry name" value="Oligopep_ABC_C"/>
</dbReference>
<evidence type="ECO:0000256" key="7">
    <source>
        <dbReference type="ARBA" id="ARBA00022741"/>
    </source>
</evidence>
<evidence type="ECO:0000256" key="5">
    <source>
        <dbReference type="ARBA" id="ARBA00022475"/>
    </source>
</evidence>
<accession>A0ABT3TMB2</accession>
<evidence type="ECO:0000313" key="15">
    <source>
        <dbReference type="EMBL" id="MCX3058184.1"/>
    </source>
</evidence>
<comment type="caution">
    <text evidence="15">The sequence shown here is derived from an EMBL/GenBank/DDBJ whole genome shotgun (WGS) entry which is preliminary data.</text>
</comment>
<feature type="transmembrane region" description="Helical" evidence="11">
    <location>
        <begin position="127"/>
        <end position="151"/>
    </location>
</feature>
<evidence type="ECO:0000256" key="6">
    <source>
        <dbReference type="ARBA" id="ARBA00022692"/>
    </source>
</evidence>
<keyword evidence="8" id="KW-0067">ATP-binding</keyword>
<evidence type="ECO:0000256" key="2">
    <source>
        <dbReference type="ARBA" id="ARBA00004202"/>
    </source>
</evidence>
<dbReference type="PANTHER" id="PTHR43297:SF2">
    <property type="entry name" value="DIPEPTIDE TRANSPORT ATP-BINDING PROTEIN DPPD"/>
    <property type="match status" value="1"/>
</dbReference>
<gene>
    <name evidence="15" type="ORF">OFY01_00020</name>
</gene>
<feature type="compositionally biased region" description="Low complexity" evidence="12">
    <location>
        <begin position="639"/>
        <end position="652"/>
    </location>
</feature>
<feature type="transmembrane region" description="Helical" evidence="11">
    <location>
        <begin position="96"/>
        <end position="120"/>
    </location>
</feature>
<evidence type="ECO:0000256" key="3">
    <source>
        <dbReference type="ARBA" id="ARBA00005417"/>
    </source>
</evidence>
<protein>
    <submittedName>
        <fullName evidence="15">Dipeptide/oligopeptide/nickel ABC transporter permease/ATP-binding protein</fullName>
    </submittedName>
</protein>
<evidence type="ECO:0000256" key="4">
    <source>
        <dbReference type="ARBA" id="ARBA00022448"/>
    </source>
</evidence>
<dbReference type="PANTHER" id="PTHR43297">
    <property type="entry name" value="OLIGOPEPTIDE TRANSPORT ATP-BINDING PROTEIN APPD"/>
    <property type="match status" value="1"/>
</dbReference>
<evidence type="ECO:0000256" key="1">
    <source>
        <dbReference type="ARBA" id="ARBA00004141"/>
    </source>
</evidence>
<dbReference type="Gene3D" id="3.40.50.300">
    <property type="entry name" value="P-loop containing nucleotide triphosphate hydrolases"/>
    <property type="match status" value="1"/>
</dbReference>
<dbReference type="InterPro" id="IPR027417">
    <property type="entry name" value="P-loop_NTPase"/>
</dbReference>
<dbReference type="CDD" id="cd06261">
    <property type="entry name" value="TM_PBP2"/>
    <property type="match status" value="1"/>
</dbReference>
<proteinExistence type="inferred from homology"/>
<comment type="similarity">
    <text evidence="11">Belongs to the binding-protein-dependent transport system permease family.</text>
</comment>
<evidence type="ECO:0000256" key="10">
    <source>
        <dbReference type="ARBA" id="ARBA00023136"/>
    </source>
</evidence>
<keyword evidence="7" id="KW-0547">Nucleotide-binding</keyword>
<dbReference type="Proteomes" id="UP001163064">
    <property type="component" value="Unassembled WGS sequence"/>
</dbReference>